<evidence type="ECO:0000313" key="4">
    <source>
        <dbReference type="RefSeq" id="XP_022239401.1"/>
    </source>
</evidence>
<feature type="transmembrane region" description="Helical" evidence="2">
    <location>
        <begin position="120"/>
        <end position="137"/>
    </location>
</feature>
<feature type="transmembrane region" description="Helical" evidence="2">
    <location>
        <begin position="416"/>
        <end position="434"/>
    </location>
</feature>
<dbReference type="CDD" id="cd17491">
    <property type="entry name" value="MFS_MFSD12"/>
    <property type="match status" value="1"/>
</dbReference>
<evidence type="ECO:0000313" key="3">
    <source>
        <dbReference type="Proteomes" id="UP000694941"/>
    </source>
</evidence>
<dbReference type="Pfam" id="PF13347">
    <property type="entry name" value="MFS_2"/>
    <property type="match status" value="2"/>
</dbReference>
<gene>
    <name evidence="4" type="primary">LOC106457675</name>
</gene>
<comment type="similarity">
    <text evidence="1">Belongs to the major facilitator superfamily.</text>
</comment>
<feature type="transmembrane region" description="Helical" evidence="2">
    <location>
        <begin position="236"/>
        <end position="255"/>
    </location>
</feature>
<organism evidence="3 4">
    <name type="scientific">Limulus polyphemus</name>
    <name type="common">Atlantic horseshoe crab</name>
    <dbReference type="NCBI Taxonomy" id="6850"/>
    <lineage>
        <taxon>Eukaryota</taxon>
        <taxon>Metazoa</taxon>
        <taxon>Ecdysozoa</taxon>
        <taxon>Arthropoda</taxon>
        <taxon>Chelicerata</taxon>
        <taxon>Merostomata</taxon>
        <taxon>Xiphosura</taxon>
        <taxon>Limulidae</taxon>
        <taxon>Limulus</taxon>
    </lineage>
</organism>
<reference evidence="4" key="1">
    <citation type="submission" date="2025-08" db="UniProtKB">
        <authorList>
            <consortium name="RefSeq"/>
        </authorList>
    </citation>
    <scope>IDENTIFICATION</scope>
    <source>
        <tissue evidence="4">Muscle</tissue>
    </source>
</reference>
<dbReference type="PANTHER" id="PTHR11328">
    <property type="entry name" value="MAJOR FACILITATOR SUPERFAMILY DOMAIN-CONTAINING PROTEIN"/>
    <property type="match status" value="1"/>
</dbReference>
<feature type="transmembrane region" description="Helical" evidence="2">
    <location>
        <begin position="196"/>
        <end position="216"/>
    </location>
</feature>
<feature type="transmembrane region" description="Helical" evidence="2">
    <location>
        <begin position="81"/>
        <end position="100"/>
    </location>
</feature>
<keyword evidence="2" id="KW-0472">Membrane</keyword>
<dbReference type="SUPFAM" id="SSF103473">
    <property type="entry name" value="MFS general substrate transporter"/>
    <property type="match status" value="1"/>
</dbReference>
<evidence type="ECO:0000256" key="1">
    <source>
        <dbReference type="ARBA" id="ARBA00008335"/>
    </source>
</evidence>
<protein>
    <submittedName>
        <fullName evidence="4">Major facilitator superfamily domain-containing protein 12-like</fullName>
    </submittedName>
</protein>
<evidence type="ECO:0000256" key="2">
    <source>
        <dbReference type="SAM" id="Phobius"/>
    </source>
</evidence>
<dbReference type="GeneID" id="106457675"/>
<feature type="transmembrane region" description="Helical" evidence="2">
    <location>
        <begin position="149"/>
        <end position="168"/>
    </location>
</feature>
<feature type="transmembrane region" description="Helical" evidence="2">
    <location>
        <begin position="47"/>
        <end position="69"/>
    </location>
</feature>
<keyword evidence="2" id="KW-0812">Transmembrane</keyword>
<keyword evidence="2" id="KW-1133">Transmembrane helix</keyword>
<dbReference type="Proteomes" id="UP000694941">
    <property type="component" value="Unplaced"/>
</dbReference>
<feature type="transmembrane region" description="Helical" evidence="2">
    <location>
        <begin position="440"/>
        <end position="466"/>
    </location>
</feature>
<accession>A0ABM1S6Z6</accession>
<dbReference type="InterPro" id="IPR036259">
    <property type="entry name" value="MFS_trans_sf"/>
</dbReference>
<proteinExistence type="inferred from homology"/>
<feature type="transmembrane region" description="Helical" evidence="2">
    <location>
        <begin position="349"/>
        <end position="367"/>
    </location>
</feature>
<dbReference type="Gene3D" id="1.20.1250.20">
    <property type="entry name" value="MFS general substrate transporter like domains"/>
    <property type="match status" value="2"/>
</dbReference>
<dbReference type="RefSeq" id="XP_022239401.1">
    <property type="nucleotide sequence ID" value="XM_022383693.1"/>
</dbReference>
<feature type="transmembrane region" description="Helical" evidence="2">
    <location>
        <begin position="478"/>
        <end position="501"/>
    </location>
</feature>
<feature type="transmembrane region" description="Helical" evidence="2">
    <location>
        <begin position="521"/>
        <end position="541"/>
    </location>
</feature>
<keyword evidence="3" id="KW-1185">Reference proteome</keyword>
<dbReference type="InterPro" id="IPR039672">
    <property type="entry name" value="MFS_2"/>
</dbReference>
<feature type="transmembrane region" description="Helical" evidence="2">
    <location>
        <begin position="387"/>
        <end position="404"/>
    </location>
</feature>
<name>A0ABM1S6Z6_LIMPO</name>
<dbReference type="PANTHER" id="PTHR11328:SF28">
    <property type="entry name" value="MAJOR FACILITATOR SUPERFAMILY DOMAIN-CONTAINING PROTEIN 12"/>
    <property type="match status" value="1"/>
</dbReference>
<sequence>MNSRSKYEVSTLENASTNVRADNNSSVQSSKVVKNVKKKQLSLRTKLAFSVGHVFNDLCASMWFSYLLTFLELVLRFESRMTGALLLLGQVADAIATPLIGIQSDKRYNFLLCRYGRRKIWHLIGTVLIAATFPFLFNKCLGCADRDQWLQFAYYGVFVTIFQIGWAANQVAHVSLITDLTPFSAERVELNAYRHAFTVISSICVYSITWVVLGVSEDNDTERQLGPQDAHLFRNIVFSVLPVGIAFSVIFHFFVKETNPETQETRQNQNTEDTGVPLEALDSYRPRSYSFDINALIHSNHAENNDSKIQRQSHGTDEGKLQFDSEIELNLAENHGEQHLTWKEWLKKLQFYEVAFVYMASRMFVNLSQVYTPLYLQDTLRLPRESIAIVPLVTYLSGFLSSLAMKPVSVKIGTKVTLLGGSIISIITCIWVFFGTTEAFISWQIYIVGGLFGIGGTTMLVASLAITADLIAHNTNSGAFVFGAMSFFDKLGNGAVVLLIQELNPKQNTAINTSDDWYHRSVLAFACGGSALLTLLGLLILSRSQHKLQTSESKAVLKVSEE</sequence>